<gene>
    <name evidence="2" type="ORF">ABENE_16795</name>
</gene>
<keyword evidence="3" id="KW-1185">Reference proteome</keyword>
<proteinExistence type="predicted"/>
<dbReference type="eggNOG" id="COG4995">
    <property type="taxonomic scope" value="Bacteria"/>
</dbReference>
<comment type="caution">
    <text evidence="2">The sequence shown here is derived from an EMBL/GenBank/DDBJ whole genome shotgun (WGS) entry which is preliminary data.</text>
</comment>
<dbReference type="InterPro" id="IPR024983">
    <property type="entry name" value="CHAT_dom"/>
</dbReference>
<reference evidence="2 3" key="1">
    <citation type="journal article" date="2014" name="Nature">
        <title>Sequential evolution of bacterial morphology by co-option of a developmental regulator.</title>
        <authorList>
            <person name="Jiang C."/>
            <person name="Brown P.J."/>
            <person name="Ducret A."/>
            <person name="Brun Y.V."/>
        </authorList>
    </citation>
    <scope>NUCLEOTIDE SEQUENCE [LARGE SCALE GENOMIC DNA]</scope>
    <source>
        <strain evidence="2 3">DSM 16100</strain>
    </source>
</reference>
<accession>V4PQL1</accession>
<dbReference type="EMBL" id="AWGB01000041">
    <property type="protein sequence ID" value="ESQ87810.1"/>
    <property type="molecule type" value="Genomic_DNA"/>
</dbReference>
<dbReference type="Pfam" id="PF12770">
    <property type="entry name" value="CHAT"/>
    <property type="match status" value="1"/>
</dbReference>
<protein>
    <recommendedName>
        <fullName evidence="1">CHAT domain-containing protein</fullName>
    </recommendedName>
</protein>
<dbReference type="InterPro" id="IPR011990">
    <property type="entry name" value="TPR-like_helical_dom_sf"/>
</dbReference>
<evidence type="ECO:0000313" key="3">
    <source>
        <dbReference type="Proteomes" id="UP000017837"/>
    </source>
</evidence>
<dbReference type="Proteomes" id="UP000017837">
    <property type="component" value="Unassembled WGS sequence"/>
</dbReference>
<evidence type="ECO:0000259" key="1">
    <source>
        <dbReference type="Pfam" id="PF12770"/>
    </source>
</evidence>
<dbReference type="RefSeq" id="WP_018083332.1">
    <property type="nucleotide sequence ID" value="NZ_AQWM01000029.1"/>
</dbReference>
<dbReference type="STRING" id="1121022.GCA_000376105_03649"/>
<dbReference type="SUPFAM" id="SSF48452">
    <property type="entry name" value="TPR-like"/>
    <property type="match status" value="1"/>
</dbReference>
<organism evidence="2 3">
    <name type="scientific">Asticcacaulis benevestitus DSM 16100 = ATCC BAA-896</name>
    <dbReference type="NCBI Taxonomy" id="1121022"/>
    <lineage>
        <taxon>Bacteria</taxon>
        <taxon>Pseudomonadati</taxon>
        <taxon>Pseudomonadota</taxon>
        <taxon>Alphaproteobacteria</taxon>
        <taxon>Caulobacterales</taxon>
        <taxon>Caulobacteraceae</taxon>
        <taxon>Asticcacaulis</taxon>
    </lineage>
</organism>
<name>V4PQL1_9CAUL</name>
<sequence>MADQPVHHLRLKLARSSAGWEMSNGPVTWPVTPAWPENSTLREIAWTIEEPEEAQRLAAFQESAQGKAASAGHALWASLFENAPDAIKQGVEGEGVSLNLEVSEGASTLALALLRSPAGRWAGLDLQSLTLSIAEVKSPLRLALKVLLITARPFDETDAPYLSVAHPLLAMAAKLGVNVTHLVSARQQSIRQCIEKAEAEGAPYTVLVFDGHGRSRTGVPAEIALETRLRRPAMVTANTFLSLLGKAPPPLILLAACRTASEPEATELASSFARDLAGLCACEAIGMNLNITPQAAGIFTVGMIEALHNGAAVAEAVQIARRCLSESLPSSFTWAAPVYFQSRQITFDSPPTTTLPAPPAGYIRDGECHAVDKTFDRYPVFVYAAPPQSGKTQFLSYYGWLRSVRSGDEVQPRLFDARQYAGPLALVEALGDPGLLWSGIVIVDNVEAWRDQSDETWQRFFEFVRARFSTGLRWLFAGRTVPIFPVALRASAYVQVLGGLGGAGARGRAELEAVRTYFFGPAGSDGPWQCMLIIAVRGHPCLLQWAGDAIKAGVGAENLLWSFVSPTPEVARDFFFSESELEVFGKADPLMGWGFGSDSRYVLAAVLLPEEPDESPKREECASGYLWKFSELGKHNLALTDGLSWLMAPNHAALLRALRPLDIWTETELDGFVDFQTHVRAYASISREEKYLTDRFRESTQGIEPTVNRDELSVSHLKMVWLAALLNLPACAAAAQIAVARGAVLAAAQIVSGVSLVLSEFDLLDCCEAWLTRWRPLMAELAQGGEAGQQARSIMSEEVLRIDTLVGHKYAPLEGRKLLDEFGTRYFDGSSVSIEEDVERIIILMESGEVVQDVSQQLTDIIQALSLVGPSGASAMPSISLIDRLDKIAERHSRRRDRVTIALIKATILVHLHDFAAAEEAVWRSDELADPNSTWEQFLVTSTAVEVFATTGGSRIEEMVQRALAAAQKMGNPLALGRAQLQVSMLLSSSGDMEGALSYCAEALPKLRGMSLYYNQGLLTYARLLSSVRDVSLAETYRLQAERAAESAPSSVLYLEALALGAIIAFQVGDSDRAKVATAKLREASENAGYEHGVGIARWVDAEFRYADRDYEGAYNEVTAALKQLRPANEGYVAHAWSLAANAAYHCGKYPEALDAKAHAADEFERYAVDPSELAEQIIELEILALELGSVEAADACRIRIRELCGERELRTPRQLAASAIYWAHHGDDEEARKRATQVLADTSTLEEELVARVRGLVKH</sequence>
<dbReference type="AlphaFoldDB" id="V4PQL1"/>
<feature type="domain" description="CHAT" evidence="1">
    <location>
        <begin position="175"/>
        <end position="338"/>
    </location>
</feature>
<evidence type="ECO:0000313" key="2">
    <source>
        <dbReference type="EMBL" id="ESQ87810.1"/>
    </source>
</evidence>
<dbReference type="PATRIC" id="fig|1121022.4.peg.3415"/>